<dbReference type="PANTHER" id="PTHR46382:SF1">
    <property type="entry name" value="PHOSPHATIDATE CYTIDYLYLTRANSFERASE"/>
    <property type="match status" value="1"/>
</dbReference>
<feature type="transmembrane region" description="Helical" evidence="19">
    <location>
        <begin position="55"/>
        <end position="74"/>
    </location>
</feature>
<evidence type="ECO:0000256" key="18">
    <source>
        <dbReference type="RuleBase" id="RU003938"/>
    </source>
</evidence>
<keyword evidence="15 19" id="KW-0472">Membrane</keyword>
<dbReference type="EMBL" id="CP049989">
    <property type="protein sequence ID" value="QIM52241.1"/>
    <property type="molecule type" value="Genomic_DNA"/>
</dbReference>
<feature type="transmembrane region" description="Helical" evidence="19">
    <location>
        <begin position="80"/>
        <end position="98"/>
    </location>
</feature>
<dbReference type="KEGG" id="hcz:G9Q37_08840"/>
<protein>
    <recommendedName>
        <fullName evidence="7 18">Phosphatidate cytidylyltransferase</fullName>
        <ecNumber evidence="6 18">2.7.7.41</ecNumber>
    </recommendedName>
</protein>
<dbReference type="UniPathway" id="UPA00557">
    <property type="reaction ID" value="UER00614"/>
</dbReference>
<evidence type="ECO:0000256" key="4">
    <source>
        <dbReference type="ARBA" id="ARBA00005189"/>
    </source>
</evidence>
<proteinExistence type="inferred from homology"/>
<comment type="pathway">
    <text evidence="4">Lipid metabolism.</text>
</comment>
<dbReference type="EC" id="2.7.7.41" evidence="6 18"/>
<evidence type="ECO:0000256" key="1">
    <source>
        <dbReference type="ARBA" id="ARBA00001698"/>
    </source>
</evidence>
<evidence type="ECO:0000256" key="12">
    <source>
        <dbReference type="ARBA" id="ARBA00022695"/>
    </source>
</evidence>
<evidence type="ECO:0000256" key="17">
    <source>
        <dbReference type="ARBA" id="ARBA00023264"/>
    </source>
</evidence>
<evidence type="ECO:0000256" key="10">
    <source>
        <dbReference type="ARBA" id="ARBA00022679"/>
    </source>
</evidence>
<comment type="subcellular location">
    <subcellularLocation>
        <location evidence="2">Cell membrane</location>
        <topology evidence="2">Multi-pass membrane protein</topology>
    </subcellularLocation>
</comment>
<comment type="catalytic activity">
    <reaction evidence="1 18">
        <text>a 1,2-diacyl-sn-glycero-3-phosphate + CTP + H(+) = a CDP-1,2-diacyl-sn-glycerol + diphosphate</text>
        <dbReference type="Rhea" id="RHEA:16229"/>
        <dbReference type="ChEBI" id="CHEBI:15378"/>
        <dbReference type="ChEBI" id="CHEBI:33019"/>
        <dbReference type="ChEBI" id="CHEBI:37563"/>
        <dbReference type="ChEBI" id="CHEBI:58332"/>
        <dbReference type="ChEBI" id="CHEBI:58608"/>
        <dbReference type="EC" id="2.7.7.41"/>
    </reaction>
</comment>
<dbReference type="Pfam" id="PF01148">
    <property type="entry name" value="CTP_transf_1"/>
    <property type="match status" value="1"/>
</dbReference>
<keyword evidence="9" id="KW-0444">Lipid biosynthesis</keyword>
<comment type="pathway">
    <text evidence="3 18">Phospholipid metabolism; CDP-diacylglycerol biosynthesis; CDP-diacylglycerol from sn-glycerol 3-phosphate: step 3/3.</text>
</comment>
<feature type="transmembrane region" description="Helical" evidence="19">
    <location>
        <begin position="110"/>
        <end position="127"/>
    </location>
</feature>
<dbReference type="GO" id="GO:0005886">
    <property type="term" value="C:plasma membrane"/>
    <property type="evidence" value="ECO:0007669"/>
    <property type="project" value="UniProtKB-SubCell"/>
</dbReference>
<feature type="transmembrane region" description="Helical" evidence="19">
    <location>
        <begin position="31"/>
        <end position="48"/>
    </location>
</feature>
<evidence type="ECO:0000256" key="5">
    <source>
        <dbReference type="ARBA" id="ARBA00010185"/>
    </source>
</evidence>
<evidence type="ECO:0000256" key="6">
    <source>
        <dbReference type="ARBA" id="ARBA00012487"/>
    </source>
</evidence>
<evidence type="ECO:0000256" key="9">
    <source>
        <dbReference type="ARBA" id="ARBA00022516"/>
    </source>
</evidence>
<keyword evidence="8" id="KW-1003">Cell membrane</keyword>
<evidence type="ECO:0000256" key="15">
    <source>
        <dbReference type="ARBA" id="ARBA00023136"/>
    </source>
</evidence>
<keyword evidence="11 18" id="KW-0812">Transmembrane</keyword>
<evidence type="ECO:0000256" key="14">
    <source>
        <dbReference type="ARBA" id="ARBA00023098"/>
    </source>
</evidence>
<dbReference type="RefSeq" id="WP_166226843.1">
    <property type="nucleotide sequence ID" value="NZ_CP049989.1"/>
</dbReference>
<evidence type="ECO:0000256" key="11">
    <source>
        <dbReference type="ARBA" id="ARBA00022692"/>
    </source>
</evidence>
<keyword evidence="14" id="KW-0443">Lipid metabolism</keyword>
<feature type="transmembrane region" description="Helical" evidence="19">
    <location>
        <begin position="133"/>
        <end position="155"/>
    </location>
</feature>
<feature type="transmembrane region" description="Helical" evidence="19">
    <location>
        <begin position="176"/>
        <end position="194"/>
    </location>
</feature>
<organism evidence="20 21">
    <name type="scientific">Hydrogenophaga crocea</name>
    <dbReference type="NCBI Taxonomy" id="2716225"/>
    <lineage>
        <taxon>Bacteria</taxon>
        <taxon>Pseudomonadati</taxon>
        <taxon>Pseudomonadota</taxon>
        <taxon>Betaproteobacteria</taxon>
        <taxon>Burkholderiales</taxon>
        <taxon>Comamonadaceae</taxon>
        <taxon>Hydrogenophaga</taxon>
    </lineage>
</organism>
<keyword evidence="10 18" id="KW-0808">Transferase</keyword>
<evidence type="ECO:0000256" key="2">
    <source>
        <dbReference type="ARBA" id="ARBA00004651"/>
    </source>
</evidence>
<keyword evidence="13 19" id="KW-1133">Transmembrane helix</keyword>
<evidence type="ECO:0000256" key="19">
    <source>
        <dbReference type="SAM" id="Phobius"/>
    </source>
</evidence>
<sequence>MLKQRIITALLLLAVFLPVLFYPSIEPFGAFTLVLIAAAGWEWARINGCGPTRSVAAGLALAVALLVFWLLGGVERSWRELWAAVAVVWVVLAAIMLRRGVEAYGRRPQLLRLWLGLLLIACAWLALVQARILGLGFLLSVLLLVWMADIAAYFGGKRFGRRKLAPAISPGKSWEGAVSGLIGVFVLAGVWLWLTRAGWTSPDHLYAYLWHLGPWVAVPALAGLCAMSVCGDLIESLVKRAAGVKDSSQLLPGHGGVLDRVDALLPVLPLAMMLVTF</sequence>
<dbReference type="PANTHER" id="PTHR46382">
    <property type="entry name" value="PHOSPHATIDATE CYTIDYLYLTRANSFERASE"/>
    <property type="match status" value="1"/>
</dbReference>
<evidence type="ECO:0000256" key="16">
    <source>
        <dbReference type="ARBA" id="ARBA00023209"/>
    </source>
</evidence>
<evidence type="ECO:0000256" key="8">
    <source>
        <dbReference type="ARBA" id="ARBA00022475"/>
    </source>
</evidence>
<evidence type="ECO:0000256" key="7">
    <source>
        <dbReference type="ARBA" id="ARBA00019373"/>
    </source>
</evidence>
<dbReference type="InterPro" id="IPR000374">
    <property type="entry name" value="PC_trans"/>
</dbReference>
<reference evidence="20 21" key="1">
    <citation type="submission" date="2020-03" db="EMBL/GenBank/DDBJ databases">
        <title>Hydrogenophaga sp. nov. isolated from cyanobacterial mat.</title>
        <authorList>
            <person name="Thorat V."/>
            <person name="Kirdat K."/>
            <person name="Tiwarekar B."/>
            <person name="Costa E.D."/>
            <person name="Yadav A."/>
        </authorList>
    </citation>
    <scope>NUCLEOTIDE SEQUENCE [LARGE SCALE GENOMIC DNA]</scope>
    <source>
        <strain evidence="20 21">BA0156</strain>
    </source>
</reference>
<keyword evidence="21" id="KW-1185">Reference proteome</keyword>
<evidence type="ECO:0000313" key="20">
    <source>
        <dbReference type="EMBL" id="QIM52241.1"/>
    </source>
</evidence>
<dbReference type="Proteomes" id="UP000503162">
    <property type="component" value="Chromosome"/>
</dbReference>
<keyword evidence="12 18" id="KW-0548">Nucleotidyltransferase</keyword>
<keyword evidence="16" id="KW-0594">Phospholipid biosynthesis</keyword>
<keyword evidence="17" id="KW-1208">Phospholipid metabolism</keyword>
<feature type="transmembrane region" description="Helical" evidence="19">
    <location>
        <begin position="214"/>
        <end position="234"/>
    </location>
</feature>
<dbReference type="GO" id="GO:0016024">
    <property type="term" value="P:CDP-diacylglycerol biosynthetic process"/>
    <property type="evidence" value="ECO:0007669"/>
    <property type="project" value="UniProtKB-UniPathway"/>
</dbReference>
<comment type="similarity">
    <text evidence="5 18">Belongs to the CDS family.</text>
</comment>
<gene>
    <name evidence="20" type="ORF">G9Q37_08840</name>
</gene>
<dbReference type="GO" id="GO:0004605">
    <property type="term" value="F:phosphatidate cytidylyltransferase activity"/>
    <property type="evidence" value="ECO:0007669"/>
    <property type="project" value="UniProtKB-EC"/>
</dbReference>
<evidence type="ECO:0000256" key="3">
    <source>
        <dbReference type="ARBA" id="ARBA00005119"/>
    </source>
</evidence>
<evidence type="ECO:0000256" key="13">
    <source>
        <dbReference type="ARBA" id="ARBA00022989"/>
    </source>
</evidence>
<evidence type="ECO:0000313" key="21">
    <source>
        <dbReference type="Proteomes" id="UP000503162"/>
    </source>
</evidence>
<dbReference type="PROSITE" id="PS01315">
    <property type="entry name" value="CDS"/>
    <property type="match status" value="1"/>
</dbReference>
<name>A0A6G8IGJ6_9BURK</name>
<accession>A0A6G8IGJ6</accession>
<dbReference type="AlphaFoldDB" id="A0A6G8IGJ6"/>